<dbReference type="PROSITE" id="PS00687">
    <property type="entry name" value="ALDEHYDE_DEHYDR_GLU"/>
    <property type="match status" value="1"/>
</dbReference>
<organism evidence="10 11">
    <name type="scientific">Meloidogyne enterolobii</name>
    <name type="common">Root-knot nematode worm</name>
    <name type="synonym">Meloidogyne mayaguensis</name>
    <dbReference type="NCBI Taxonomy" id="390850"/>
    <lineage>
        <taxon>Eukaryota</taxon>
        <taxon>Metazoa</taxon>
        <taxon>Ecdysozoa</taxon>
        <taxon>Nematoda</taxon>
        <taxon>Chromadorea</taxon>
        <taxon>Rhabditida</taxon>
        <taxon>Tylenchina</taxon>
        <taxon>Tylenchomorpha</taxon>
        <taxon>Tylenchoidea</taxon>
        <taxon>Meloidogynidae</taxon>
        <taxon>Meloidogyninae</taxon>
        <taxon>Meloidogyne</taxon>
    </lineage>
</organism>
<feature type="active site" evidence="5 6">
    <location>
        <position position="209"/>
    </location>
</feature>
<accession>A0A6V7U2T8</accession>
<sequence>MSYHNLVESQREYFRTGKPAEIDHRKAELKRLRHLILDNKDQLCEAVYKDLKRQQDANYFYELASVVTEIDYVLENLHKWTEPTTAEKTLATILDKPYIVREPKGVVLIIGPWNYPLNTLLMPLVDVIAAGNTAVLKPSEIASNTAKAVDKLFTDIFDKRVVLVVQGGIEETTELLKERFDHIVFTGSTSVARIIMAAASKHLTPCTLELGGKSPVIVEPDADISVTASRLAWGKWLNCGQTCLAPDYVIVQPETKDKLVAALKTTLYDFYGEKPSESKDYSRIINKDNFNRLESLLSQSPNILYKAGQLDENDLFIPPIILDANFNDPIMQSEIFGPILPIITVRSFNEAIENIKRGEKPLAAYLFTKDESKVKRLVSETSSGSVCINDVVLQITVDTLPFGGIGNSGMGRYRGKFGFDEFTHEKAVLKRGFFGDSLASSRYPPLTSEKMRSLQRLTGKRHKMPSFLRFLPGVSFVFIGILIGFIVRSASSSS</sequence>
<dbReference type="FunFam" id="3.40.605.10:FF:000004">
    <property type="entry name" value="Aldehyde dehydrogenase"/>
    <property type="match status" value="1"/>
</dbReference>
<evidence type="ECO:0000313" key="11">
    <source>
        <dbReference type="Proteomes" id="UP000580250"/>
    </source>
</evidence>
<feature type="domain" description="Aldehyde dehydrogenase" evidence="9">
    <location>
        <begin position="6"/>
        <end position="428"/>
    </location>
</feature>
<reference evidence="10 11" key="1">
    <citation type="submission" date="2020-08" db="EMBL/GenBank/DDBJ databases">
        <authorList>
            <person name="Koutsovoulos G."/>
            <person name="Danchin GJ E."/>
        </authorList>
    </citation>
    <scope>NUCLEOTIDE SEQUENCE [LARGE SCALE GENOMIC DNA]</scope>
</reference>
<feature type="active site" evidence="5">
    <location>
        <position position="243"/>
    </location>
</feature>
<dbReference type="EMBL" id="CAJEWN010000032">
    <property type="protein sequence ID" value="CAD2143595.1"/>
    <property type="molecule type" value="Genomic_DNA"/>
</dbReference>
<evidence type="ECO:0000256" key="2">
    <source>
        <dbReference type="ARBA" id="ARBA00023002"/>
    </source>
</evidence>
<dbReference type="Gene3D" id="3.40.605.10">
    <property type="entry name" value="Aldehyde Dehydrogenase, Chain A, domain 1"/>
    <property type="match status" value="1"/>
</dbReference>
<dbReference type="GO" id="GO:0005737">
    <property type="term" value="C:cytoplasm"/>
    <property type="evidence" value="ECO:0007669"/>
    <property type="project" value="TreeGrafter"/>
</dbReference>
<dbReference type="Gene3D" id="3.40.309.10">
    <property type="entry name" value="Aldehyde Dehydrogenase, Chain A, domain 2"/>
    <property type="match status" value="1"/>
</dbReference>
<protein>
    <recommendedName>
        <fullName evidence="4">Aldehyde dehydrogenase</fullName>
    </recommendedName>
</protein>
<dbReference type="AlphaFoldDB" id="A0A6V7U2T8"/>
<evidence type="ECO:0000256" key="4">
    <source>
        <dbReference type="PIRNR" id="PIRNR036492"/>
    </source>
</evidence>
<dbReference type="InterPro" id="IPR012394">
    <property type="entry name" value="Aldehyde_DH_NAD(P)"/>
</dbReference>
<dbReference type="GO" id="GO:0004029">
    <property type="term" value="F:aldehyde dehydrogenase (NAD+) activity"/>
    <property type="evidence" value="ECO:0007669"/>
    <property type="project" value="TreeGrafter"/>
</dbReference>
<dbReference type="GO" id="GO:0006081">
    <property type="term" value="P:aldehyde metabolic process"/>
    <property type="evidence" value="ECO:0007669"/>
    <property type="project" value="InterPro"/>
</dbReference>
<comment type="caution">
    <text evidence="10">The sequence shown here is derived from an EMBL/GenBank/DDBJ whole genome shotgun (WGS) entry which is preliminary data.</text>
</comment>
<keyword evidence="2 4" id="KW-0560">Oxidoreductase</keyword>
<dbReference type="InterPro" id="IPR016161">
    <property type="entry name" value="Ald_DH/histidinol_DH"/>
</dbReference>
<keyword evidence="3" id="KW-0520">NAD</keyword>
<evidence type="ECO:0000256" key="3">
    <source>
        <dbReference type="ARBA" id="ARBA00023027"/>
    </source>
</evidence>
<dbReference type="InterPro" id="IPR016162">
    <property type="entry name" value="Ald_DH_N"/>
</dbReference>
<dbReference type="InterPro" id="IPR029510">
    <property type="entry name" value="Ald_DH_CS_GLU"/>
</dbReference>
<dbReference type="PANTHER" id="PTHR43570">
    <property type="entry name" value="ALDEHYDE DEHYDROGENASE"/>
    <property type="match status" value="1"/>
</dbReference>
<evidence type="ECO:0000313" key="10">
    <source>
        <dbReference type="EMBL" id="CAD2143595.1"/>
    </source>
</evidence>
<dbReference type="Proteomes" id="UP000580250">
    <property type="component" value="Unassembled WGS sequence"/>
</dbReference>
<keyword evidence="8" id="KW-0472">Membrane</keyword>
<gene>
    <name evidence="10" type="ORF">MENT_LOCUS7631</name>
</gene>
<comment type="similarity">
    <text evidence="1 4 7">Belongs to the aldehyde dehydrogenase family.</text>
</comment>
<dbReference type="InterPro" id="IPR016163">
    <property type="entry name" value="Ald_DH_C"/>
</dbReference>
<name>A0A6V7U2T8_MELEN</name>
<evidence type="ECO:0000256" key="7">
    <source>
        <dbReference type="RuleBase" id="RU003345"/>
    </source>
</evidence>
<keyword evidence="8" id="KW-1133">Transmembrane helix</keyword>
<dbReference type="PANTHER" id="PTHR43570:SF16">
    <property type="entry name" value="ALDEHYDE DEHYDROGENASE TYPE III, ISOFORM Q"/>
    <property type="match status" value="1"/>
</dbReference>
<keyword evidence="8" id="KW-0812">Transmembrane</keyword>
<dbReference type="CDD" id="cd07087">
    <property type="entry name" value="ALDH_F3-13-14_CALDH-like"/>
    <property type="match status" value="1"/>
</dbReference>
<evidence type="ECO:0000256" key="1">
    <source>
        <dbReference type="ARBA" id="ARBA00009986"/>
    </source>
</evidence>
<evidence type="ECO:0000256" key="5">
    <source>
        <dbReference type="PIRSR" id="PIRSR036492-1"/>
    </source>
</evidence>
<dbReference type="OrthoDB" id="440325at2759"/>
<dbReference type="InterPro" id="IPR015590">
    <property type="entry name" value="Aldehyde_DH_dom"/>
</dbReference>
<proteinExistence type="inferred from homology"/>
<evidence type="ECO:0000256" key="6">
    <source>
        <dbReference type="PROSITE-ProRule" id="PRU10007"/>
    </source>
</evidence>
<evidence type="ECO:0000256" key="8">
    <source>
        <dbReference type="SAM" id="Phobius"/>
    </source>
</evidence>
<feature type="transmembrane region" description="Helical" evidence="8">
    <location>
        <begin position="466"/>
        <end position="487"/>
    </location>
</feature>
<dbReference type="SUPFAM" id="SSF53720">
    <property type="entry name" value="ALDH-like"/>
    <property type="match status" value="1"/>
</dbReference>
<dbReference type="FunFam" id="3.40.309.10:FF:000003">
    <property type="entry name" value="Aldehyde dehydrogenase"/>
    <property type="match status" value="1"/>
</dbReference>
<dbReference type="Pfam" id="PF00171">
    <property type="entry name" value="Aldedh"/>
    <property type="match status" value="1"/>
</dbReference>
<dbReference type="PIRSF" id="PIRSF036492">
    <property type="entry name" value="ALDH"/>
    <property type="match status" value="1"/>
</dbReference>
<evidence type="ECO:0000259" key="9">
    <source>
        <dbReference type="Pfam" id="PF00171"/>
    </source>
</evidence>